<dbReference type="Pfam" id="PF03009">
    <property type="entry name" value="GDPD"/>
    <property type="match status" value="1"/>
</dbReference>
<feature type="signal peptide" evidence="1">
    <location>
        <begin position="1"/>
        <end position="23"/>
    </location>
</feature>
<gene>
    <name evidence="3" type="ORF">ACFSQW_16505</name>
</gene>
<evidence type="ECO:0000259" key="2">
    <source>
        <dbReference type="PROSITE" id="PS51704"/>
    </source>
</evidence>
<dbReference type="Gene3D" id="3.20.20.190">
    <property type="entry name" value="Phosphatidylinositol (PI) phosphodiesterase"/>
    <property type="match status" value="1"/>
</dbReference>
<reference evidence="4" key="1">
    <citation type="journal article" date="2019" name="Int. J. Syst. Evol. Microbiol.">
        <title>The Global Catalogue of Microorganisms (GCM) 10K type strain sequencing project: providing services to taxonomists for standard genome sequencing and annotation.</title>
        <authorList>
            <consortium name="The Broad Institute Genomics Platform"/>
            <consortium name="The Broad Institute Genome Sequencing Center for Infectious Disease"/>
            <person name="Wu L."/>
            <person name="Ma J."/>
        </authorList>
    </citation>
    <scope>NUCLEOTIDE SEQUENCE [LARGE SCALE GENOMIC DNA]</scope>
    <source>
        <strain evidence="4">KCTC 52298</strain>
    </source>
</reference>
<comment type="caution">
    <text evidence="3">The sequence shown here is derived from an EMBL/GenBank/DDBJ whole genome shotgun (WGS) entry which is preliminary data.</text>
</comment>
<dbReference type="EMBL" id="JBHULD010000014">
    <property type="protein sequence ID" value="MFD2555998.1"/>
    <property type="molecule type" value="Genomic_DNA"/>
</dbReference>
<protein>
    <submittedName>
        <fullName evidence="3">Glycerophosphodiester phosphodiesterase family protein</fullName>
    </submittedName>
</protein>
<evidence type="ECO:0000313" key="3">
    <source>
        <dbReference type="EMBL" id="MFD2555998.1"/>
    </source>
</evidence>
<dbReference type="CDD" id="cd08566">
    <property type="entry name" value="GDPD_AtGDE_like"/>
    <property type="match status" value="1"/>
</dbReference>
<evidence type="ECO:0000313" key="4">
    <source>
        <dbReference type="Proteomes" id="UP001597440"/>
    </source>
</evidence>
<dbReference type="PROSITE" id="PS51257">
    <property type="entry name" value="PROKAR_LIPOPROTEIN"/>
    <property type="match status" value="1"/>
</dbReference>
<keyword evidence="1" id="KW-0732">Signal</keyword>
<dbReference type="Proteomes" id="UP001597440">
    <property type="component" value="Unassembled WGS sequence"/>
</dbReference>
<name>A0ABW5L5H1_9SPHI</name>
<proteinExistence type="predicted"/>
<evidence type="ECO:0000256" key="1">
    <source>
        <dbReference type="SAM" id="SignalP"/>
    </source>
</evidence>
<organism evidence="3 4">
    <name type="scientific">Sphingobacterium tabacisoli</name>
    <dbReference type="NCBI Taxonomy" id="2044855"/>
    <lineage>
        <taxon>Bacteria</taxon>
        <taxon>Pseudomonadati</taxon>
        <taxon>Bacteroidota</taxon>
        <taxon>Sphingobacteriia</taxon>
        <taxon>Sphingobacteriales</taxon>
        <taxon>Sphingobacteriaceae</taxon>
        <taxon>Sphingobacterium</taxon>
    </lineage>
</organism>
<sequence length="323" mass="36398">MMNRNFLYLFVLLFVASATGCFRNNTGTTETGGKEKENSLFTNTTFELNTVDDLYQFLTYTESSYPLVSAHRGGPSKGYPENAIETFARIANKMPAIIECDVRLSKDSILVLLHDETLDRTTTGKGKVNKFTLAELKNLKLKDTEGKNTSYRIPTLEEALVWGRGKVIFTLDAKNDIPYQLLNEVISKANAQAYSVVITYSGKQAKALYRINPDLMISASIKSIDDLTRLAALGIPDNRIIAFIGVRQPQQELVEMLHQHGIKIILGTLGNLDRQAEQRGYQTYAEYIEKGADVLSTDRPLEAHKALDYYIRKRNITSLYIRH</sequence>
<dbReference type="RefSeq" id="WP_246512532.1">
    <property type="nucleotide sequence ID" value="NZ_JAEQMU010000001.1"/>
</dbReference>
<dbReference type="PROSITE" id="PS51704">
    <property type="entry name" value="GP_PDE"/>
    <property type="match status" value="1"/>
</dbReference>
<keyword evidence="4" id="KW-1185">Reference proteome</keyword>
<dbReference type="InterPro" id="IPR017946">
    <property type="entry name" value="PLC-like_Pdiesterase_TIM-brl"/>
</dbReference>
<dbReference type="PANTHER" id="PTHR46320:SF1">
    <property type="entry name" value="GLYCEROPHOSPHODIESTER PHOSPHODIESTERASE 1"/>
    <property type="match status" value="1"/>
</dbReference>
<accession>A0ABW5L5H1</accession>
<feature type="chain" id="PRO_5046282905" evidence="1">
    <location>
        <begin position="24"/>
        <end position="323"/>
    </location>
</feature>
<dbReference type="PANTHER" id="PTHR46320">
    <property type="entry name" value="GLYCEROPHOSPHODIESTER PHOSPHODIESTERASE 1"/>
    <property type="match status" value="1"/>
</dbReference>
<feature type="domain" description="GP-PDE" evidence="2">
    <location>
        <begin position="66"/>
        <end position="307"/>
    </location>
</feature>
<dbReference type="SUPFAM" id="SSF51695">
    <property type="entry name" value="PLC-like phosphodiesterases"/>
    <property type="match status" value="1"/>
</dbReference>
<dbReference type="InterPro" id="IPR030395">
    <property type="entry name" value="GP_PDE_dom"/>
</dbReference>